<keyword evidence="13" id="KW-1185">Reference proteome</keyword>
<dbReference type="InterPro" id="IPR013320">
    <property type="entry name" value="ConA-like_dom_sf"/>
</dbReference>
<sequence length="890" mass="95980">LPIMILLSLTLLGLPLALAQQIGTLVPEDPPALTWSNCTAESCTPVTDALTLDANWRWTHETTSAHTCFLDGDWTDVCWNLNSGTACAERCAVEGADYASTHGITTAGGSASLRYVTHSAFGRNVENRVFLLAPDGRYRMFELLGREVRVDVEVGTLGCGLKGALYFVKMEADGGRGRGKNAAGARYGTGYCDAECSQSIKFVDGRANLEGWAPGYTELELGRGAVGACCAEMGVWQSNSASYVVSAHPCINPDFHTCQDSRCPRGFSDDIFPHGCDTDGCGASPYRLGNTQFYGQGKTLDSGAKFTVITRFHEDHVSQSFIQAGEPIDTPPSQASGVQGNAISDDFCDSQASAFGERNRYAEVGGWSSTKRALAGQWVMVMSITHDAYANMLWLDSLYPVDAAGRPGALRGPCPANRGYPAQTVVENPQVGGSLNGWRRVLTRAGQGDVFGHSVRADRDDGVMATVISPCLRLLLDPRFFHSYPVLSIPACSHPSAHAVALNQQHTTAHRRHTMATRAQTQYNPQPAFEPESFASSPQRQTRGGNGANPRYRRPRSPLLDHQGEVHFYSGSDEPPSPSRASPKRGSAPQRSSGRPSSMAAVDAMQARAKHASLPSSSGPQAQGRPPSYPGDEAMDDRGAPMRGPPADARRRAERQARRTSASGGAAPAPTGYGAPPPGPGQQIPNGSPRGPSHSGSPRTNAPDGRRNPPLPSQQQQQHLSAPTLQQASEISRLSSPSINQSVLQPLEKKMKEYRALMADAEADMAQLDEELRILTERRRQAEDRFVDARGRHDDYERQHADVERALRGDFSAPAPGQLASQQTLQRGEPQQVTIQPGPQGRPLGPSQQQSWTMARAPSMGSFDDRPGTGQSLASRQPKKRGNRFGIKLW</sequence>
<comment type="catalytic activity">
    <reaction evidence="1">
        <text>Hydrolysis of (1-&gt;4)-beta-D-glucosidic linkages in cellulose and cellotetraose, releasing cellobiose from the non-reducing ends of the chains.</text>
        <dbReference type="EC" id="3.2.1.91"/>
    </reaction>
</comment>
<evidence type="ECO:0000313" key="13">
    <source>
        <dbReference type="Proteomes" id="UP000044602"/>
    </source>
</evidence>
<dbReference type="EC" id="3.2.1.91" evidence="3"/>
<evidence type="ECO:0000256" key="4">
    <source>
        <dbReference type="ARBA" id="ARBA00022729"/>
    </source>
</evidence>
<feature type="non-terminal residue" evidence="12">
    <location>
        <position position="1"/>
    </location>
</feature>
<evidence type="ECO:0000256" key="6">
    <source>
        <dbReference type="ARBA" id="ARBA00023001"/>
    </source>
</evidence>
<accession>A0A0G4L3B0</accession>
<feature type="compositionally biased region" description="Polar residues" evidence="10">
    <location>
        <begin position="534"/>
        <end position="543"/>
    </location>
</feature>
<feature type="compositionally biased region" description="Basic and acidic residues" evidence="10">
    <location>
        <begin position="778"/>
        <end position="808"/>
    </location>
</feature>
<evidence type="ECO:0000256" key="5">
    <source>
        <dbReference type="ARBA" id="ARBA00022801"/>
    </source>
</evidence>
<dbReference type="InterPro" id="IPR037019">
    <property type="entry name" value="Glyco_hydro_7_sf"/>
</dbReference>
<keyword evidence="6" id="KW-0136">Cellulose degradation</keyword>
<organism evidence="12 13">
    <name type="scientific">Verticillium longisporum</name>
    <name type="common">Verticillium dahliae var. longisporum</name>
    <dbReference type="NCBI Taxonomy" id="100787"/>
    <lineage>
        <taxon>Eukaryota</taxon>
        <taxon>Fungi</taxon>
        <taxon>Dikarya</taxon>
        <taxon>Ascomycota</taxon>
        <taxon>Pezizomycotina</taxon>
        <taxon>Sordariomycetes</taxon>
        <taxon>Hypocreomycetidae</taxon>
        <taxon>Glomerellales</taxon>
        <taxon>Plectosphaerellaceae</taxon>
        <taxon>Verticillium</taxon>
    </lineage>
</organism>
<evidence type="ECO:0000256" key="10">
    <source>
        <dbReference type="SAM" id="MobiDB-lite"/>
    </source>
</evidence>
<dbReference type="PANTHER" id="PTHR33753:SF2">
    <property type="entry name" value="GLYCOSIDE HYDROLASE FAMILY 7 PROTEIN"/>
    <property type="match status" value="1"/>
</dbReference>
<feature type="compositionally biased region" description="Low complexity" evidence="10">
    <location>
        <begin position="685"/>
        <end position="698"/>
    </location>
</feature>
<dbReference type="Pfam" id="PF00840">
    <property type="entry name" value="Glyco_hydro_7"/>
    <property type="match status" value="1"/>
</dbReference>
<name>A0A0G4L3B0_VERLO</name>
<reference evidence="12 13" key="1">
    <citation type="submission" date="2015-05" db="EMBL/GenBank/DDBJ databases">
        <authorList>
            <person name="Wang D.B."/>
            <person name="Wang M."/>
        </authorList>
    </citation>
    <scope>NUCLEOTIDE SEQUENCE [LARGE SCALE GENOMIC DNA]</scope>
    <source>
        <strain evidence="12">VL1</strain>
    </source>
</reference>
<dbReference type="PANTHER" id="PTHR33753">
    <property type="entry name" value="1,4-BETA-D-GLUCAN CELLOBIOHYDROLASE B"/>
    <property type="match status" value="1"/>
</dbReference>
<dbReference type="STRING" id="100787.A0A0G4L3B0"/>
<feature type="chain" id="PRO_5002565775" description="cellulose 1,4-beta-cellobiosidase (non-reducing end)" evidence="11">
    <location>
        <begin position="20"/>
        <end position="890"/>
    </location>
</feature>
<feature type="signal peptide" evidence="11">
    <location>
        <begin position="1"/>
        <end position="19"/>
    </location>
</feature>
<comment type="similarity">
    <text evidence="2">Belongs to the glycosyl hydrolase 7 (cellulase C) family.</text>
</comment>
<dbReference type="PRINTS" id="PR00734">
    <property type="entry name" value="GLHYDRLASE7"/>
</dbReference>
<evidence type="ECO:0000256" key="7">
    <source>
        <dbReference type="ARBA" id="ARBA00023277"/>
    </source>
</evidence>
<evidence type="ECO:0000256" key="3">
    <source>
        <dbReference type="ARBA" id="ARBA00012561"/>
    </source>
</evidence>
<feature type="region of interest" description="Disordered" evidence="10">
    <location>
        <begin position="778"/>
        <end position="890"/>
    </location>
</feature>
<feature type="compositionally biased region" description="Polar residues" evidence="10">
    <location>
        <begin position="819"/>
        <end position="837"/>
    </location>
</feature>
<dbReference type="SUPFAM" id="SSF49899">
    <property type="entry name" value="Concanavalin A-like lectins/glucanases"/>
    <property type="match status" value="1"/>
</dbReference>
<dbReference type="Proteomes" id="UP000044602">
    <property type="component" value="Unassembled WGS sequence"/>
</dbReference>
<protein>
    <recommendedName>
        <fullName evidence="3">cellulose 1,4-beta-cellobiosidase (non-reducing end)</fullName>
        <ecNumber evidence="3">3.2.1.91</ecNumber>
    </recommendedName>
</protein>
<gene>
    <name evidence="12" type="ORF">BN1708_011758</name>
</gene>
<dbReference type="GO" id="GO:0030245">
    <property type="term" value="P:cellulose catabolic process"/>
    <property type="evidence" value="ECO:0007669"/>
    <property type="project" value="UniProtKB-KW"/>
</dbReference>
<dbReference type="InterPro" id="IPR001722">
    <property type="entry name" value="Glyco_hydro_7"/>
</dbReference>
<evidence type="ECO:0000256" key="1">
    <source>
        <dbReference type="ARBA" id="ARBA00001641"/>
    </source>
</evidence>
<evidence type="ECO:0000256" key="2">
    <source>
        <dbReference type="ARBA" id="ARBA00006044"/>
    </source>
</evidence>
<evidence type="ECO:0000256" key="8">
    <source>
        <dbReference type="ARBA" id="ARBA00023295"/>
    </source>
</evidence>
<feature type="compositionally biased region" description="Basic and acidic residues" evidence="10">
    <location>
        <begin position="648"/>
        <end position="657"/>
    </location>
</feature>
<dbReference type="AlphaFoldDB" id="A0A0G4L3B0"/>
<dbReference type="Gene3D" id="2.70.100.10">
    <property type="entry name" value="Glycoside hydrolase, family 7, domain"/>
    <property type="match status" value="1"/>
</dbReference>
<keyword evidence="9" id="KW-0624">Polysaccharide degradation</keyword>
<keyword evidence="4 11" id="KW-0732">Signal</keyword>
<keyword evidence="8" id="KW-0326">Glycosidase</keyword>
<dbReference type="EMBL" id="CVQH01007557">
    <property type="protein sequence ID" value="CRK16418.1"/>
    <property type="molecule type" value="Genomic_DNA"/>
</dbReference>
<dbReference type="GO" id="GO:0016162">
    <property type="term" value="F:cellulose 1,4-beta-cellobiosidase activity"/>
    <property type="evidence" value="ECO:0007669"/>
    <property type="project" value="UniProtKB-EC"/>
</dbReference>
<feature type="compositionally biased region" description="Low complexity" evidence="10">
    <location>
        <begin position="713"/>
        <end position="727"/>
    </location>
</feature>
<evidence type="ECO:0000313" key="12">
    <source>
        <dbReference type="EMBL" id="CRK16418.1"/>
    </source>
</evidence>
<keyword evidence="7" id="KW-0119">Carbohydrate metabolism</keyword>
<evidence type="ECO:0000256" key="11">
    <source>
        <dbReference type="SAM" id="SignalP"/>
    </source>
</evidence>
<feature type="compositionally biased region" description="Polar residues" evidence="10">
    <location>
        <begin position="728"/>
        <end position="742"/>
    </location>
</feature>
<evidence type="ECO:0000256" key="9">
    <source>
        <dbReference type="ARBA" id="ARBA00023326"/>
    </source>
</evidence>
<feature type="compositionally biased region" description="Low complexity" evidence="10">
    <location>
        <begin position="659"/>
        <end position="674"/>
    </location>
</feature>
<proteinExistence type="inferred from homology"/>
<keyword evidence="5" id="KW-0378">Hydrolase</keyword>
<feature type="region of interest" description="Disordered" evidence="10">
    <location>
        <begin position="526"/>
        <end position="742"/>
    </location>
</feature>